<dbReference type="AlphaFoldDB" id="A0A6I4V3Q3"/>
<organism evidence="1 2">
    <name type="scientific">Pontixanthobacter luteolus</name>
    <dbReference type="NCBI Taxonomy" id="295089"/>
    <lineage>
        <taxon>Bacteria</taxon>
        <taxon>Pseudomonadati</taxon>
        <taxon>Pseudomonadota</taxon>
        <taxon>Alphaproteobacteria</taxon>
        <taxon>Sphingomonadales</taxon>
        <taxon>Erythrobacteraceae</taxon>
        <taxon>Pontixanthobacter</taxon>
    </lineage>
</organism>
<reference evidence="1 2" key="1">
    <citation type="submission" date="2019-12" db="EMBL/GenBank/DDBJ databases">
        <title>Genomic-based taxomic classification of the family Erythrobacteraceae.</title>
        <authorList>
            <person name="Xu L."/>
        </authorList>
    </citation>
    <scope>NUCLEOTIDE SEQUENCE [LARGE SCALE GENOMIC DNA]</scope>
    <source>
        <strain evidence="1 2">SW-109</strain>
    </source>
</reference>
<sequence length="441" mass="49960">MTVHSPSLAANSDIAALMRPHAGALPSPDAPDFADAFEQFSDARVVLMGEATHGTHEFYAARAAISKMLVERHGFTIIAVEGDWPDIARLDDYVRHAGPRPRLGQPFARFPTWMWRNQEMLSFIDWLRGFNADLPEDRRVSLRGLDIYSLGESIHAVTRYLDRHAPAEAEKARERYGCLTPWQDDPQLYGRTTATSRFARCEDAVVQQLRDLLARRMDWIADDGEAFFDAERNARIVRAAEQYYRSIYRGAKESWNLRDRHMFETLQALMAHHRDARAVVWAHNSHVGNAAATAMGWRGEFNIGELVRTAYGTDAVLIGFGTDRGTVAAASDWGGEMQVMQLRPARDDSWEAAFRKIGLNRCLIDWRHNRDGDLAEALGQAMLERAVGVVYRPETELLSHYFEAVLGEQFDAYIWFEETRAVTPLGSERPHGAPEIWPFGL</sequence>
<keyword evidence="2" id="KW-1185">Reference proteome</keyword>
<dbReference type="Proteomes" id="UP000471435">
    <property type="component" value="Unassembled WGS sequence"/>
</dbReference>
<dbReference type="Gene3D" id="3.30.1870.10">
    <property type="entry name" value="EreA-like, domain 2"/>
    <property type="match status" value="1"/>
</dbReference>
<dbReference type="PIRSF" id="PIRSF036794">
    <property type="entry name" value="UCP_erythr_ester"/>
    <property type="match status" value="1"/>
</dbReference>
<dbReference type="InterPro" id="IPR052036">
    <property type="entry name" value="Hydrolase/PRTase-associated"/>
</dbReference>
<dbReference type="InterPro" id="IPR007815">
    <property type="entry name" value="Emycin_Estase"/>
</dbReference>
<dbReference type="PANTHER" id="PTHR31299:SF0">
    <property type="entry name" value="ESTERASE, PUTATIVE (AFU_ORTHOLOGUE AFUA_1G05850)-RELATED"/>
    <property type="match status" value="1"/>
</dbReference>
<dbReference type="CDD" id="cd14728">
    <property type="entry name" value="Ere-like"/>
    <property type="match status" value="1"/>
</dbReference>
<dbReference type="GO" id="GO:0046677">
    <property type="term" value="P:response to antibiotic"/>
    <property type="evidence" value="ECO:0007669"/>
    <property type="project" value="InterPro"/>
</dbReference>
<dbReference type="SUPFAM" id="SSF159501">
    <property type="entry name" value="EreA/ChaN-like"/>
    <property type="match status" value="1"/>
</dbReference>
<protein>
    <submittedName>
        <fullName evidence="1">Erythromycin esterase family protein</fullName>
    </submittedName>
</protein>
<dbReference type="InterPro" id="IPR014622">
    <property type="entry name" value="UCP036794_erythomycin"/>
</dbReference>
<dbReference type="Gene3D" id="1.20.1440.30">
    <property type="entry name" value="Biosynthetic Protein domain"/>
    <property type="match status" value="1"/>
</dbReference>
<accession>A0A6I4V3Q3</accession>
<evidence type="ECO:0000313" key="1">
    <source>
        <dbReference type="EMBL" id="MXP48298.1"/>
    </source>
</evidence>
<gene>
    <name evidence="1" type="ORF">GRI43_12955</name>
</gene>
<dbReference type="OrthoDB" id="9810066at2"/>
<proteinExistence type="predicted"/>
<name>A0A6I4V3Q3_9SPHN</name>
<dbReference type="EMBL" id="WTYP01000002">
    <property type="protein sequence ID" value="MXP48298.1"/>
    <property type="molecule type" value="Genomic_DNA"/>
</dbReference>
<dbReference type="Gene3D" id="3.40.1660.10">
    <property type="entry name" value="EreA-like (biosynthetic domain)"/>
    <property type="match status" value="1"/>
</dbReference>
<comment type="caution">
    <text evidence="1">The sequence shown here is derived from an EMBL/GenBank/DDBJ whole genome shotgun (WGS) entry which is preliminary data.</text>
</comment>
<dbReference type="Pfam" id="PF05139">
    <property type="entry name" value="Erythro_esteras"/>
    <property type="match status" value="1"/>
</dbReference>
<evidence type="ECO:0000313" key="2">
    <source>
        <dbReference type="Proteomes" id="UP000471435"/>
    </source>
</evidence>
<dbReference type="PANTHER" id="PTHR31299">
    <property type="entry name" value="ESTERASE, PUTATIVE (AFU_ORTHOLOGUE AFUA_1G05850)-RELATED"/>
    <property type="match status" value="1"/>
</dbReference>